<evidence type="ECO:0000313" key="7">
    <source>
        <dbReference type="EMBL" id="TWW68997.1"/>
    </source>
</evidence>
<evidence type="ECO:0000256" key="3">
    <source>
        <dbReference type="ARBA" id="ARBA00022729"/>
    </source>
</evidence>
<dbReference type="EMBL" id="RHFK02000011">
    <property type="protein sequence ID" value="TWW68997.1"/>
    <property type="molecule type" value="Genomic_DNA"/>
</dbReference>
<sequence>MIVPYRRSSSADRLCPAGCASCSAMNGCLSCKPRLFFHLELDGMRQKGVCLSSCPRGYYGKRSPRTNTCNRCKEECHSCFSEHFCTRCPPGRFLFWGKCEISCPNGLTGDALLRECT</sequence>
<evidence type="ECO:0000256" key="4">
    <source>
        <dbReference type="ARBA" id="ARBA00023157"/>
    </source>
</evidence>
<name>A0A5C6NTR7_9TELE</name>
<dbReference type="InterPro" id="IPR006212">
    <property type="entry name" value="Furin_repeat"/>
</dbReference>
<feature type="domain" description="R-spondin Fu-CRD" evidence="6">
    <location>
        <begin position="17"/>
        <end position="116"/>
    </location>
</feature>
<evidence type="ECO:0000256" key="1">
    <source>
        <dbReference type="ARBA" id="ARBA00004613"/>
    </source>
</evidence>
<protein>
    <submittedName>
        <fullName evidence="7">R-spondin-3 Cabriolet</fullName>
    </submittedName>
</protein>
<dbReference type="GO" id="GO:0005576">
    <property type="term" value="C:extracellular region"/>
    <property type="evidence" value="ECO:0007669"/>
    <property type="project" value="UniProtKB-SubCell"/>
</dbReference>
<dbReference type="InterPro" id="IPR051514">
    <property type="entry name" value="R-spondin"/>
</dbReference>
<dbReference type="SUPFAM" id="SSF57184">
    <property type="entry name" value="Growth factor receptor domain"/>
    <property type="match status" value="1"/>
</dbReference>
<proteinExistence type="predicted"/>
<organism evidence="7 8">
    <name type="scientific">Takifugu flavidus</name>
    <name type="common">sansaifugu</name>
    <dbReference type="NCBI Taxonomy" id="433684"/>
    <lineage>
        <taxon>Eukaryota</taxon>
        <taxon>Metazoa</taxon>
        <taxon>Chordata</taxon>
        <taxon>Craniata</taxon>
        <taxon>Vertebrata</taxon>
        <taxon>Euteleostomi</taxon>
        <taxon>Actinopterygii</taxon>
        <taxon>Neopterygii</taxon>
        <taxon>Teleostei</taxon>
        <taxon>Neoteleostei</taxon>
        <taxon>Acanthomorphata</taxon>
        <taxon>Eupercaria</taxon>
        <taxon>Tetraodontiformes</taxon>
        <taxon>Tetradontoidea</taxon>
        <taxon>Tetraodontidae</taxon>
        <taxon>Takifugu</taxon>
    </lineage>
</organism>
<reference evidence="7 8" key="1">
    <citation type="submission" date="2019-04" db="EMBL/GenBank/DDBJ databases">
        <title>Chromosome genome assembly for Takifugu flavidus.</title>
        <authorList>
            <person name="Xiao S."/>
        </authorList>
    </citation>
    <scope>NUCLEOTIDE SEQUENCE [LARGE SCALE GENOMIC DNA]</scope>
    <source>
        <strain evidence="7">HTHZ2018</strain>
        <tissue evidence="7">Muscle</tissue>
    </source>
</reference>
<feature type="non-terminal residue" evidence="7">
    <location>
        <position position="117"/>
    </location>
</feature>
<evidence type="ECO:0000259" key="6">
    <source>
        <dbReference type="Pfam" id="PF15913"/>
    </source>
</evidence>
<comment type="subcellular location">
    <subcellularLocation>
        <location evidence="1">Secreted</location>
    </subcellularLocation>
</comment>
<evidence type="ECO:0000256" key="2">
    <source>
        <dbReference type="ARBA" id="ARBA00022525"/>
    </source>
</evidence>
<evidence type="ECO:0000313" key="8">
    <source>
        <dbReference type="Proteomes" id="UP000324091"/>
    </source>
</evidence>
<dbReference type="Proteomes" id="UP000324091">
    <property type="component" value="Chromosome 19"/>
</dbReference>
<evidence type="ECO:0000256" key="5">
    <source>
        <dbReference type="ARBA" id="ARBA00023180"/>
    </source>
</evidence>
<keyword evidence="8" id="KW-1185">Reference proteome</keyword>
<dbReference type="Gene3D" id="2.10.220.10">
    <property type="entry name" value="Hormone Receptor, Insulin-like Growth Factor Receptor 1, Chain A, domain 2"/>
    <property type="match status" value="1"/>
</dbReference>
<dbReference type="InterPro" id="IPR043601">
    <property type="entry name" value="Rspo_Fu-CRD_dom"/>
</dbReference>
<gene>
    <name evidence="7" type="ORF">D4764_19G0007950</name>
</gene>
<dbReference type="SMART" id="SM00261">
    <property type="entry name" value="FU"/>
    <property type="match status" value="2"/>
</dbReference>
<dbReference type="PANTHER" id="PTHR46987">
    <property type="entry name" value="NEUROHYPOPHYSIAL HORMONES, N-TERMINAL DOMAIN CONTAINING PROTEIN"/>
    <property type="match status" value="1"/>
</dbReference>
<keyword evidence="2" id="KW-0964">Secreted</keyword>
<keyword evidence="3" id="KW-0732">Signal</keyword>
<comment type="caution">
    <text evidence="7">The sequence shown here is derived from an EMBL/GenBank/DDBJ whole genome shotgun (WGS) entry which is preliminary data.</text>
</comment>
<dbReference type="InterPro" id="IPR009030">
    <property type="entry name" value="Growth_fac_rcpt_cys_sf"/>
</dbReference>
<accession>A0A5C6NTR7</accession>
<dbReference type="AlphaFoldDB" id="A0A5C6NTR7"/>
<keyword evidence="5" id="KW-0325">Glycoprotein</keyword>
<dbReference type="PANTHER" id="PTHR46987:SF1">
    <property type="entry name" value="R-SPONDIN-3"/>
    <property type="match status" value="1"/>
</dbReference>
<dbReference type="Pfam" id="PF15913">
    <property type="entry name" value="Furin-like_2"/>
    <property type="match status" value="1"/>
</dbReference>
<keyword evidence="4" id="KW-1015">Disulfide bond</keyword>